<evidence type="ECO:0000256" key="1">
    <source>
        <dbReference type="SAM" id="MobiDB-lite"/>
    </source>
</evidence>
<evidence type="ECO:0000313" key="3">
    <source>
        <dbReference type="Proteomes" id="UP000649573"/>
    </source>
</evidence>
<sequence length="93" mass="10335">MMIQDKQSLRSSLNKAAFVLARESSRHPGSVNRELNDLMGVDRRADASTDQLREALEYAGDRLRALARRRGDPPPTRADHEEADFASGGDPPF</sequence>
<dbReference type="EMBL" id="BMRE01000004">
    <property type="protein sequence ID" value="GGU25351.1"/>
    <property type="molecule type" value="Genomic_DNA"/>
</dbReference>
<feature type="compositionally biased region" description="Basic and acidic residues" evidence="1">
    <location>
        <begin position="67"/>
        <end position="80"/>
    </location>
</feature>
<organism evidence="2 3">
    <name type="scientific">Lentzea flava</name>
    <dbReference type="NCBI Taxonomy" id="103732"/>
    <lineage>
        <taxon>Bacteria</taxon>
        <taxon>Bacillati</taxon>
        <taxon>Actinomycetota</taxon>
        <taxon>Actinomycetes</taxon>
        <taxon>Pseudonocardiales</taxon>
        <taxon>Pseudonocardiaceae</taxon>
        <taxon>Lentzea</taxon>
    </lineage>
</organism>
<evidence type="ECO:0000313" key="2">
    <source>
        <dbReference type="EMBL" id="GGU25351.1"/>
    </source>
</evidence>
<comment type="caution">
    <text evidence="2">The sequence shown here is derived from an EMBL/GenBank/DDBJ whole genome shotgun (WGS) entry which is preliminary data.</text>
</comment>
<feature type="region of interest" description="Disordered" evidence="1">
    <location>
        <begin position="67"/>
        <end position="93"/>
    </location>
</feature>
<keyword evidence="3" id="KW-1185">Reference proteome</keyword>
<gene>
    <name evidence="2" type="ORF">GCM10010178_16920</name>
</gene>
<accession>A0ABQ2UDQ6</accession>
<protein>
    <submittedName>
        <fullName evidence="2">Uncharacterized protein</fullName>
    </submittedName>
</protein>
<dbReference type="Proteomes" id="UP000649573">
    <property type="component" value="Unassembled WGS sequence"/>
</dbReference>
<reference evidence="3" key="1">
    <citation type="journal article" date="2019" name="Int. J. Syst. Evol. Microbiol.">
        <title>The Global Catalogue of Microorganisms (GCM) 10K type strain sequencing project: providing services to taxonomists for standard genome sequencing and annotation.</title>
        <authorList>
            <consortium name="The Broad Institute Genomics Platform"/>
            <consortium name="The Broad Institute Genome Sequencing Center for Infectious Disease"/>
            <person name="Wu L."/>
            <person name="Ma J."/>
        </authorList>
    </citation>
    <scope>NUCLEOTIDE SEQUENCE [LARGE SCALE GENOMIC DNA]</scope>
    <source>
        <strain evidence="3">JCM 3296</strain>
    </source>
</reference>
<dbReference type="RefSeq" id="WP_189253033.1">
    <property type="nucleotide sequence ID" value="NZ_BMRE01000004.1"/>
</dbReference>
<proteinExistence type="predicted"/>
<name>A0ABQ2UDQ6_9PSEU</name>